<organism evidence="1">
    <name type="scientific">Rhipicephalus zambeziensis</name>
    <dbReference type="NCBI Taxonomy" id="60191"/>
    <lineage>
        <taxon>Eukaryota</taxon>
        <taxon>Metazoa</taxon>
        <taxon>Ecdysozoa</taxon>
        <taxon>Arthropoda</taxon>
        <taxon>Chelicerata</taxon>
        <taxon>Arachnida</taxon>
        <taxon>Acari</taxon>
        <taxon>Parasitiformes</taxon>
        <taxon>Ixodida</taxon>
        <taxon>Ixodoidea</taxon>
        <taxon>Ixodidae</taxon>
        <taxon>Rhipicephalinae</taxon>
        <taxon>Rhipicephalus</taxon>
        <taxon>Rhipicephalus</taxon>
    </lineage>
</organism>
<evidence type="ECO:0000313" key="1">
    <source>
        <dbReference type="EMBL" id="MAA12824.1"/>
    </source>
</evidence>
<sequence>MSLISCICFAKLKKLPHMLKVLNSLSERKKKTYISRNKRKEQGRGLACCAYSRRQHYARREVAGRTEFHLHTSMSTLTSTLKRRLIPARQITTSIFFFVSHLLLFTKRRYNSLCAARFSKTPTCWETLDSSLNRDLFDKRLASH</sequence>
<dbReference type="EMBL" id="GFPF01001678">
    <property type="protein sequence ID" value="MAA12824.1"/>
    <property type="molecule type" value="Transcribed_RNA"/>
</dbReference>
<reference evidence="1" key="1">
    <citation type="journal article" date="2017" name="Parasit. Vectors">
        <title>Sialotranscriptomics of Rhipicephalus zambeziensis reveals intricate expression profiles of secretory proteins and suggests tight temporal transcriptional regulation during blood-feeding.</title>
        <authorList>
            <person name="de Castro M.H."/>
            <person name="de Klerk D."/>
            <person name="Pienaar R."/>
            <person name="Rees D.J.G."/>
            <person name="Mans B.J."/>
        </authorList>
    </citation>
    <scope>NUCLEOTIDE SEQUENCE</scope>
    <source>
        <tissue evidence="1">Salivary glands</tissue>
    </source>
</reference>
<name>A0A224YFT0_9ACAR</name>
<proteinExistence type="predicted"/>
<accession>A0A224YFT0</accession>
<dbReference type="AlphaFoldDB" id="A0A224YFT0"/>
<protein>
    <submittedName>
        <fullName evidence="1">Uncharacterized protein</fullName>
    </submittedName>
</protein>